<feature type="domain" description="Uracil-DNA glycosylase-like" evidence="1">
    <location>
        <begin position="7"/>
        <end position="166"/>
    </location>
</feature>
<reference evidence="2 3" key="1">
    <citation type="submission" date="2019-02" db="EMBL/GenBank/DDBJ databases">
        <title>Deep-cultivation of Planctomycetes and their phenomic and genomic characterization uncovers novel biology.</title>
        <authorList>
            <person name="Wiegand S."/>
            <person name="Jogler M."/>
            <person name="Boedeker C."/>
            <person name="Pinto D."/>
            <person name="Vollmers J."/>
            <person name="Rivas-Marin E."/>
            <person name="Kohn T."/>
            <person name="Peeters S.H."/>
            <person name="Heuer A."/>
            <person name="Rast P."/>
            <person name="Oberbeckmann S."/>
            <person name="Bunk B."/>
            <person name="Jeske O."/>
            <person name="Meyerdierks A."/>
            <person name="Storesund J.E."/>
            <person name="Kallscheuer N."/>
            <person name="Luecker S."/>
            <person name="Lage O.M."/>
            <person name="Pohl T."/>
            <person name="Merkel B.J."/>
            <person name="Hornburger P."/>
            <person name="Mueller R.-W."/>
            <person name="Bruemmer F."/>
            <person name="Labrenz M."/>
            <person name="Spormann A.M."/>
            <person name="Op den Camp H."/>
            <person name="Overmann J."/>
            <person name="Amann R."/>
            <person name="Jetten M.S.M."/>
            <person name="Mascher T."/>
            <person name="Medema M.H."/>
            <person name="Devos D.P."/>
            <person name="Kaster A.-K."/>
            <person name="Ovreas L."/>
            <person name="Rohde M."/>
            <person name="Galperin M.Y."/>
            <person name="Jogler C."/>
        </authorList>
    </citation>
    <scope>NUCLEOTIDE SEQUENCE [LARGE SCALE GENOMIC DNA]</scope>
    <source>
        <strain evidence="2 3">Pla175</strain>
    </source>
</reference>
<dbReference type="CDD" id="cd10032">
    <property type="entry name" value="UDG-F6_HDG"/>
    <property type="match status" value="1"/>
</dbReference>
<dbReference type="Proteomes" id="UP000317429">
    <property type="component" value="Chromosome"/>
</dbReference>
<sequence length="167" mass="18177">MPIHSFPPIARPDARVLILGSMPGGASLAAREYYAHPRNAFWPIMGELFGAGPEKPYPARCQRLRSQGVAVWDVLAECVRPGSLDARIEPGSEVANDLAGLLDACPRIERVCFNGQKAEQAFARHVTPGLGDGVLRRLTLTRLPSTSPAHAGRTFDQKLAAWRVLKN</sequence>
<dbReference type="RefSeq" id="WP_145280271.1">
    <property type="nucleotide sequence ID" value="NZ_CP036291.1"/>
</dbReference>
<evidence type="ECO:0000313" key="3">
    <source>
        <dbReference type="Proteomes" id="UP000317429"/>
    </source>
</evidence>
<dbReference type="SMART" id="SM00987">
    <property type="entry name" value="UreE_C"/>
    <property type="match status" value="1"/>
</dbReference>
<dbReference type="InterPro" id="IPR036895">
    <property type="entry name" value="Uracil-DNA_glycosylase-like_sf"/>
</dbReference>
<organism evidence="2 3">
    <name type="scientific">Pirellulimonas nuda</name>
    <dbReference type="NCBI Taxonomy" id="2528009"/>
    <lineage>
        <taxon>Bacteria</taxon>
        <taxon>Pseudomonadati</taxon>
        <taxon>Planctomycetota</taxon>
        <taxon>Planctomycetia</taxon>
        <taxon>Pirellulales</taxon>
        <taxon>Lacipirellulaceae</taxon>
        <taxon>Pirellulimonas</taxon>
    </lineage>
</organism>
<keyword evidence="3" id="KW-1185">Reference proteome</keyword>
<dbReference type="Pfam" id="PF03167">
    <property type="entry name" value="UDG"/>
    <property type="match status" value="1"/>
</dbReference>
<dbReference type="AlphaFoldDB" id="A0A518D5L3"/>
<evidence type="ECO:0000259" key="1">
    <source>
        <dbReference type="SMART" id="SM00986"/>
    </source>
</evidence>
<dbReference type="SUPFAM" id="SSF52141">
    <property type="entry name" value="Uracil-DNA glycosylase-like"/>
    <property type="match status" value="1"/>
</dbReference>
<name>A0A518D5L3_9BACT</name>
<dbReference type="OrthoDB" id="9796171at2"/>
<dbReference type="SMART" id="SM00986">
    <property type="entry name" value="UDG"/>
    <property type="match status" value="1"/>
</dbReference>
<proteinExistence type="predicted"/>
<evidence type="ECO:0000313" key="2">
    <source>
        <dbReference type="EMBL" id="QDU86758.1"/>
    </source>
</evidence>
<dbReference type="Gene3D" id="3.40.470.10">
    <property type="entry name" value="Uracil-DNA glycosylase-like domain"/>
    <property type="match status" value="1"/>
</dbReference>
<protein>
    <submittedName>
        <fullName evidence="2">Uracil DNA glycosylase superfamily protein</fullName>
    </submittedName>
</protein>
<dbReference type="EMBL" id="CP036291">
    <property type="protein sequence ID" value="QDU86758.1"/>
    <property type="molecule type" value="Genomic_DNA"/>
</dbReference>
<dbReference type="InterPro" id="IPR026353">
    <property type="entry name" value="Hypoxan-DNA_Glyclase"/>
</dbReference>
<gene>
    <name evidence="2" type="ORF">Pla175_01080</name>
</gene>
<dbReference type="NCBIfam" id="TIGR04274">
    <property type="entry name" value="hypoxanDNAglyco"/>
    <property type="match status" value="1"/>
</dbReference>
<accession>A0A518D5L3</accession>
<dbReference type="KEGG" id="pnd:Pla175_01080"/>
<dbReference type="InterPro" id="IPR005122">
    <property type="entry name" value="Uracil-DNA_glycosylase-like"/>
</dbReference>